<sequence>MLRLTGQFSQLVRLPLRSALRGPACALFLPIDTQIRSKVTKLAQVLHTPDRQWSPFTPEEDGEILRLRTAGKTYTDIAKTLQRNIASICQRYERLAHPPVRAGNWAQWEDEALLRAQAEALKVGRSNWRAQFSRSIGRSLTSTLKRLPIIDPNLKHSSLTDQETQIIASRIAFAKQSGRSVPWAAISRELHRGADQVRKVWTEGCTSPLLGGWYPDDDVKLREQVELAAKAL</sequence>
<dbReference type="AlphaFoldDB" id="A0AAD5X5P3"/>
<keyword evidence="2" id="KW-1185">Reference proteome</keyword>
<dbReference type="Proteomes" id="UP001212841">
    <property type="component" value="Unassembled WGS sequence"/>
</dbReference>
<dbReference type="EMBL" id="JADGJD010000236">
    <property type="protein sequence ID" value="KAJ3053116.1"/>
    <property type="molecule type" value="Genomic_DNA"/>
</dbReference>
<comment type="caution">
    <text evidence="1">The sequence shown here is derived from an EMBL/GenBank/DDBJ whole genome shotgun (WGS) entry which is preliminary data.</text>
</comment>
<evidence type="ECO:0008006" key="3">
    <source>
        <dbReference type="Google" id="ProtNLM"/>
    </source>
</evidence>
<name>A0AAD5X5P3_9FUNG</name>
<evidence type="ECO:0000313" key="1">
    <source>
        <dbReference type="EMBL" id="KAJ3053116.1"/>
    </source>
</evidence>
<accession>A0AAD5X5P3</accession>
<proteinExistence type="predicted"/>
<evidence type="ECO:0000313" key="2">
    <source>
        <dbReference type="Proteomes" id="UP001212841"/>
    </source>
</evidence>
<organism evidence="1 2">
    <name type="scientific">Rhizophlyctis rosea</name>
    <dbReference type="NCBI Taxonomy" id="64517"/>
    <lineage>
        <taxon>Eukaryota</taxon>
        <taxon>Fungi</taxon>
        <taxon>Fungi incertae sedis</taxon>
        <taxon>Chytridiomycota</taxon>
        <taxon>Chytridiomycota incertae sedis</taxon>
        <taxon>Chytridiomycetes</taxon>
        <taxon>Rhizophlyctidales</taxon>
        <taxon>Rhizophlyctidaceae</taxon>
        <taxon>Rhizophlyctis</taxon>
    </lineage>
</organism>
<protein>
    <recommendedName>
        <fullName evidence="3">Myb-like domain-containing protein</fullName>
    </recommendedName>
</protein>
<reference evidence="1" key="1">
    <citation type="submission" date="2020-05" db="EMBL/GenBank/DDBJ databases">
        <title>Phylogenomic resolution of chytrid fungi.</title>
        <authorList>
            <person name="Stajich J.E."/>
            <person name="Amses K."/>
            <person name="Simmons R."/>
            <person name="Seto K."/>
            <person name="Myers J."/>
            <person name="Bonds A."/>
            <person name="Quandt C.A."/>
            <person name="Barry K."/>
            <person name="Liu P."/>
            <person name="Grigoriev I."/>
            <person name="Longcore J.E."/>
            <person name="James T.Y."/>
        </authorList>
    </citation>
    <scope>NUCLEOTIDE SEQUENCE</scope>
    <source>
        <strain evidence="1">JEL0318</strain>
    </source>
</reference>
<gene>
    <name evidence="1" type="ORF">HK097_005005</name>
</gene>